<accession>A0AAD8DFL3</accession>
<dbReference type="GO" id="GO:0005763">
    <property type="term" value="C:mitochondrial small ribosomal subunit"/>
    <property type="evidence" value="ECO:0007669"/>
    <property type="project" value="InterPro"/>
</dbReference>
<dbReference type="EMBL" id="JAGXEW010000009">
    <property type="protein sequence ID" value="KAK1168126.1"/>
    <property type="molecule type" value="Genomic_DNA"/>
</dbReference>
<reference evidence="10" key="1">
    <citation type="submission" date="2022-02" db="EMBL/GenBank/DDBJ databases">
        <title>Atlantic sturgeon de novo genome assembly.</title>
        <authorList>
            <person name="Stock M."/>
            <person name="Klopp C."/>
            <person name="Guiguen Y."/>
            <person name="Cabau C."/>
            <person name="Parinello H."/>
            <person name="Santidrian Yebra-Pimentel E."/>
            <person name="Kuhl H."/>
            <person name="Dirks R.P."/>
            <person name="Guessner J."/>
            <person name="Wuertz S."/>
            <person name="Du K."/>
            <person name="Schartl M."/>
        </authorList>
    </citation>
    <scope>NUCLEOTIDE SEQUENCE</scope>
    <source>
        <strain evidence="10">STURGEONOMICS-FGT-2020</strain>
        <tissue evidence="10">Whole blood</tissue>
    </source>
</reference>
<evidence type="ECO:0000256" key="5">
    <source>
        <dbReference type="ARBA" id="ARBA00023128"/>
    </source>
</evidence>
<dbReference type="AlphaFoldDB" id="A0AAD8DFL3"/>
<dbReference type="Proteomes" id="UP001230051">
    <property type="component" value="Unassembled WGS sequence"/>
</dbReference>
<sequence>MYRRIILLATRNRSGISPIAEHSINITNQQETKRTSVSTCPNRQRMHYNKGVCAPNNRPFSTSTALSKENEESSAPKTGVTEAKVKEEEPRKSGKENLLDLLSAMKVGVTTKKKFQALKSQKSKEQPRVHPESMESATSMFQKATTEQQAQKESLSPELVAAASAVASSMPFKKSQTESELLQQLRKHESDTEVHKKGETNNIGNIIADMKVGKHPNARSPNRPANQIRFDDDGRGYTHDRGVVNEFDAVRRRKSLFTGKRLNIFPSTTDTTETEPKEVSVPSLWDIELAGQIAAVIKHLPRNGFEEMIQWTKDGKLWQYPINNEAGLEEESDVPFHEHVFLDSHLEDFPKQGPVRHFMELVINGLSKNPYLTVKQKMEHIEWFREYFQQKEEVLKESEAY</sequence>
<feature type="region of interest" description="Disordered" evidence="9">
    <location>
        <begin position="116"/>
        <end position="151"/>
    </location>
</feature>
<keyword evidence="5" id="KW-0496">Mitochondrion</keyword>
<protein>
    <recommendedName>
        <fullName evidence="7">Small ribosomal subunit protein mS31</fullName>
    </recommendedName>
    <alternativeName>
        <fullName evidence="8">28S ribosomal protein S31, mitochondrial</fullName>
    </alternativeName>
</protein>
<evidence type="ECO:0000256" key="8">
    <source>
        <dbReference type="ARBA" id="ARBA00035363"/>
    </source>
</evidence>
<dbReference type="Pfam" id="PF15433">
    <property type="entry name" value="MRP-S31"/>
    <property type="match status" value="1"/>
</dbReference>
<evidence type="ECO:0000313" key="10">
    <source>
        <dbReference type="EMBL" id="KAK1168126.1"/>
    </source>
</evidence>
<feature type="compositionally biased region" description="Polar residues" evidence="9">
    <location>
        <begin position="58"/>
        <end position="67"/>
    </location>
</feature>
<evidence type="ECO:0000256" key="7">
    <source>
        <dbReference type="ARBA" id="ARBA00035133"/>
    </source>
</evidence>
<dbReference type="GO" id="GO:0003735">
    <property type="term" value="F:structural constituent of ribosome"/>
    <property type="evidence" value="ECO:0007669"/>
    <property type="project" value="InterPro"/>
</dbReference>
<feature type="compositionally biased region" description="Basic and acidic residues" evidence="9">
    <location>
        <begin position="83"/>
        <end position="97"/>
    </location>
</feature>
<evidence type="ECO:0000256" key="9">
    <source>
        <dbReference type="SAM" id="MobiDB-lite"/>
    </source>
</evidence>
<comment type="similarity">
    <text evidence="2">Belongs to the mitochondrion-specific ribosomal protein mS31 family.</text>
</comment>
<dbReference type="PANTHER" id="PTHR13231">
    <property type="entry name" value="MITOCHONDRIAL RIBOSOMAL PROTEIN S31"/>
    <property type="match status" value="1"/>
</dbReference>
<keyword evidence="3" id="KW-0809">Transit peptide</keyword>
<comment type="caution">
    <text evidence="10">The sequence shown here is derived from an EMBL/GenBank/DDBJ whole genome shotgun (WGS) entry which is preliminary data.</text>
</comment>
<evidence type="ECO:0000256" key="6">
    <source>
        <dbReference type="ARBA" id="ARBA00023274"/>
    </source>
</evidence>
<feature type="region of interest" description="Disordered" evidence="9">
    <location>
        <begin position="213"/>
        <end position="234"/>
    </location>
</feature>
<keyword evidence="6" id="KW-0687">Ribonucleoprotein</keyword>
<name>A0AAD8DFL3_ACIOX</name>
<dbReference type="InterPro" id="IPR026299">
    <property type="entry name" value="MRP-S31"/>
</dbReference>
<gene>
    <name evidence="10" type="ORF">AOXY_G10999</name>
</gene>
<dbReference type="PANTHER" id="PTHR13231:SF3">
    <property type="entry name" value="SMALL RIBOSOMAL SUBUNIT PROTEIN MS31"/>
    <property type="match status" value="1"/>
</dbReference>
<evidence type="ECO:0000256" key="1">
    <source>
        <dbReference type="ARBA" id="ARBA00004173"/>
    </source>
</evidence>
<evidence type="ECO:0000256" key="3">
    <source>
        <dbReference type="ARBA" id="ARBA00022946"/>
    </source>
</evidence>
<evidence type="ECO:0000256" key="4">
    <source>
        <dbReference type="ARBA" id="ARBA00022980"/>
    </source>
</evidence>
<proteinExistence type="inferred from homology"/>
<organism evidence="10 11">
    <name type="scientific">Acipenser oxyrinchus oxyrinchus</name>
    <dbReference type="NCBI Taxonomy" id="40147"/>
    <lineage>
        <taxon>Eukaryota</taxon>
        <taxon>Metazoa</taxon>
        <taxon>Chordata</taxon>
        <taxon>Craniata</taxon>
        <taxon>Vertebrata</taxon>
        <taxon>Euteleostomi</taxon>
        <taxon>Actinopterygii</taxon>
        <taxon>Chondrostei</taxon>
        <taxon>Acipenseriformes</taxon>
        <taxon>Acipenseridae</taxon>
        <taxon>Acipenser</taxon>
    </lineage>
</organism>
<evidence type="ECO:0000313" key="11">
    <source>
        <dbReference type="Proteomes" id="UP001230051"/>
    </source>
</evidence>
<keyword evidence="4" id="KW-0689">Ribosomal protein</keyword>
<feature type="compositionally biased region" description="Basic and acidic residues" evidence="9">
    <location>
        <begin position="122"/>
        <end position="133"/>
    </location>
</feature>
<evidence type="ECO:0000256" key="2">
    <source>
        <dbReference type="ARBA" id="ARBA00011057"/>
    </source>
</evidence>
<comment type="subcellular location">
    <subcellularLocation>
        <location evidence="1">Mitochondrion</location>
    </subcellularLocation>
</comment>
<feature type="compositionally biased region" description="Polar residues" evidence="9">
    <location>
        <begin position="135"/>
        <end position="151"/>
    </location>
</feature>
<keyword evidence="11" id="KW-1185">Reference proteome</keyword>
<feature type="region of interest" description="Disordered" evidence="9">
    <location>
        <begin position="55"/>
        <end position="97"/>
    </location>
</feature>